<sequence>MVDVFQGGLVRVEKEKVPPFFESDDAVVVLVDVLDEAGELAVVNFDPWARYTSLNKSIPQFLRRNGPIVLHIDCLENPVQFQFLVIHILSKLLIIDPPILIRVAHLQKLLGEPVIRRDLHCRQPLLDQGGIQVPSVVGIKEDEQTSDSRVPLLLRLPQGGQHVVHRHRAEILHRAVSSGSGLRIVRPRRHCCSSSRSSLCREIGMPLHSRRHR</sequence>
<proteinExistence type="predicted"/>
<evidence type="ECO:0000313" key="2">
    <source>
        <dbReference type="Proteomes" id="UP000325081"/>
    </source>
</evidence>
<name>A0A5A7QL56_STRAF</name>
<dbReference type="Proteomes" id="UP000325081">
    <property type="component" value="Unassembled WGS sequence"/>
</dbReference>
<dbReference type="EMBL" id="BKCP01007182">
    <property type="protein sequence ID" value="GER45582.1"/>
    <property type="molecule type" value="Genomic_DNA"/>
</dbReference>
<evidence type="ECO:0000313" key="1">
    <source>
        <dbReference type="EMBL" id="GER45582.1"/>
    </source>
</evidence>
<keyword evidence="1" id="KW-0675">Receptor</keyword>
<dbReference type="OrthoDB" id="270584at2759"/>
<dbReference type="AlphaFoldDB" id="A0A5A7QL56"/>
<organism evidence="1 2">
    <name type="scientific">Striga asiatica</name>
    <name type="common">Asiatic witchweed</name>
    <name type="synonym">Buchnera asiatica</name>
    <dbReference type="NCBI Taxonomy" id="4170"/>
    <lineage>
        <taxon>Eukaryota</taxon>
        <taxon>Viridiplantae</taxon>
        <taxon>Streptophyta</taxon>
        <taxon>Embryophyta</taxon>
        <taxon>Tracheophyta</taxon>
        <taxon>Spermatophyta</taxon>
        <taxon>Magnoliopsida</taxon>
        <taxon>eudicotyledons</taxon>
        <taxon>Gunneridae</taxon>
        <taxon>Pentapetalae</taxon>
        <taxon>asterids</taxon>
        <taxon>lamiids</taxon>
        <taxon>Lamiales</taxon>
        <taxon>Orobanchaceae</taxon>
        <taxon>Buchnereae</taxon>
        <taxon>Striga</taxon>
    </lineage>
</organism>
<gene>
    <name evidence="1" type="ORF">STAS_22536</name>
</gene>
<reference evidence="2" key="1">
    <citation type="journal article" date="2019" name="Curr. Biol.">
        <title>Genome Sequence of Striga asiatica Provides Insight into the Evolution of Plant Parasitism.</title>
        <authorList>
            <person name="Yoshida S."/>
            <person name="Kim S."/>
            <person name="Wafula E.K."/>
            <person name="Tanskanen J."/>
            <person name="Kim Y.M."/>
            <person name="Honaas L."/>
            <person name="Yang Z."/>
            <person name="Spallek T."/>
            <person name="Conn C.E."/>
            <person name="Ichihashi Y."/>
            <person name="Cheong K."/>
            <person name="Cui S."/>
            <person name="Der J.P."/>
            <person name="Gundlach H."/>
            <person name="Jiao Y."/>
            <person name="Hori C."/>
            <person name="Ishida J.K."/>
            <person name="Kasahara H."/>
            <person name="Kiba T."/>
            <person name="Kim M.S."/>
            <person name="Koo N."/>
            <person name="Laohavisit A."/>
            <person name="Lee Y.H."/>
            <person name="Lumba S."/>
            <person name="McCourt P."/>
            <person name="Mortimer J.C."/>
            <person name="Mutuku J.M."/>
            <person name="Nomura T."/>
            <person name="Sasaki-Sekimoto Y."/>
            <person name="Seto Y."/>
            <person name="Wang Y."/>
            <person name="Wakatake T."/>
            <person name="Sakakibara H."/>
            <person name="Demura T."/>
            <person name="Yamaguchi S."/>
            <person name="Yoneyama K."/>
            <person name="Manabe R.I."/>
            <person name="Nelson D.C."/>
            <person name="Schulman A.H."/>
            <person name="Timko M.P."/>
            <person name="dePamphilis C.W."/>
            <person name="Choi D."/>
            <person name="Shirasu K."/>
        </authorList>
    </citation>
    <scope>NUCLEOTIDE SEQUENCE [LARGE SCALE GENOMIC DNA]</scope>
    <source>
        <strain evidence="2">cv. UVA1</strain>
    </source>
</reference>
<comment type="caution">
    <text evidence="1">The sequence shown here is derived from an EMBL/GenBank/DDBJ whole genome shotgun (WGS) entry which is preliminary data.</text>
</comment>
<accession>A0A5A7QL56</accession>
<protein>
    <submittedName>
        <fullName evidence="1">Receptor-type adenylate cyclase GRESAG 4.3</fullName>
    </submittedName>
</protein>
<keyword evidence="2" id="KW-1185">Reference proteome</keyword>